<keyword evidence="6" id="KW-1133">Transmembrane helix</keyword>
<evidence type="ECO:0000256" key="6">
    <source>
        <dbReference type="ARBA" id="ARBA00022989"/>
    </source>
</evidence>
<keyword evidence="3 10" id="KW-0813">Transport</keyword>
<evidence type="ECO:0000256" key="10">
    <source>
        <dbReference type="RuleBase" id="RU000488"/>
    </source>
</evidence>
<feature type="repeat" description="Solcar" evidence="9">
    <location>
        <begin position="99"/>
        <end position="179"/>
    </location>
</feature>
<accession>A0A7S4E647</accession>
<protein>
    <recommendedName>
        <fullName evidence="14">Mitochondrial carrier protein</fullName>
    </recommendedName>
</protein>
<dbReference type="SUPFAM" id="SSF103506">
    <property type="entry name" value="Mitochondrial carrier"/>
    <property type="match status" value="1"/>
</dbReference>
<evidence type="ECO:0000256" key="9">
    <source>
        <dbReference type="PROSITE-ProRule" id="PRU00282"/>
    </source>
</evidence>
<dbReference type="PRINTS" id="PR00926">
    <property type="entry name" value="MITOCARRIER"/>
</dbReference>
<keyword evidence="8 9" id="KW-0472">Membrane</keyword>
<dbReference type="GO" id="GO:0022857">
    <property type="term" value="F:transmembrane transporter activity"/>
    <property type="evidence" value="ECO:0007669"/>
    <property type="project" value="TreeGrafter"/>
</dbReference>
<keyword evidence="7" id="KW-0496">Mitochondrion</keyword>
<feature type="repeat" description="Solcar" evidence="9">
    <location>
        <begin position="189"/>
        <end position="274"/>
    </location>
</feature>
<evidence type="ECO:0000256" key="5">
    <source>
        <dbReference type="ARBA" id="ARBA00022737"/>
    </source>
</evidence>
<dbReference type="GO" id="GO:0031966">
    <property type="term" value="C:mitochondrial membrane"/>
    <property type="evidence" value="ECO:0007669"/>
    <property type="project" value="UniProtKB-SubCell"/>
</dbReference>
<comment type="subcellular location">
    <subcellularLocation>
        <location evidence="1">Mitochondrion membrane</location>
        <topology evidence="1">Multi-pass membrane protein</topology>
    </subcellularLocation>
</comment>
<dbReference type="PANTHER" id="PTHR45624">
    <property type="entry name" value="MITOCHONDRIAL BASIC AMINO ACIDS TRANSPORTER-RELATED"/>
    <property type="match status" value="1"/>
</dbReference>
<sequence>MVENETLRTVISGTAGGIASILAVHPLDTVRTRLQAAPAGAYRGAWHCARVTVRREGPLALYKGLAWPLAAQGLYKAVMFGVYGAASRALRGGDPARPLAAHEVFAAGGVAGGANALVLAPVELVRNRFQVAAGRTTLRAVLREAAAAGGVYRGLGATLLRDVPGVGAYYAAFEAMRRRAVALRGSPKLELAELAVAGAGGGVAFWTVALPLDFAKTRLQVGAEAGSASVAGVLLDAVRAGGLRRVYVGYASALARGVPGAAVVFSVYGAVHERLGGGS</sequence>
<organism evidence="11">
    <name type="scientific">Pelagomonas calceolata</name>
    <dbReference type="NCBI Taxonomy" id="35677"/>
    <lineage>
        <taxon>Eukaryota</taxon>
        <taxon>Sar</taxon>
        <taxon>Stramenopiles</taxon>
        <taxon>Ochrophyta</taxon>
        <taxon>Pelagophyceae</taxon>
        <taxon>Pelagomonadales</taxon>
        <taxon>Pelagomonadaceae</taxon>
        <taxon>Pelagomonas</taxon>
    </lineage>
</organism>
<dbReference type="EMBL" id="HBIW01008672">
    <property type="protein sequence ID" value="CAE0691930.1"/>
    <property type="molecule type" value="Transcribed_RNA"/>
</dbReference>
<feature type="repeat" description="Solcar" evidence="9">
    <location>
        <begin position="7"/>
        <end position="89"/>
    </location>
</feature>
<comment type="similarity">
    <text evidence="2 10">Belongs to the mitochondrial carrier (TC 2.A.29) family.</text>
</comment>
<dbReference type="InterPro" id="IPR050567">
    <property type="entry name" value="Mitochondrial_Carrier"/>
</dbReference>
<dbReference type="EMBL" id="CAKKNE010000005">
    <property type="protein sequence ID" value="CAH0377671.1"/>
    <property type="molecule type" value="Genomic_DNA"/>
</dbReference>
<dbReference type="OrthoDB" id="193856at2759"/>
<dbReference type="InterPro" id="IPR002067">
    <property type="entry name" value="MCP"/>
</dbReference>
<dbReference type="Pfam" id="PF00153">
    <property type="entry name" value="Mito_carr"/>
    <property type="match status" value="3"/>
</dbReference>
<reference evidence="11" key="1">
    <citation type="submission" date="2021-01" db="EMBL/GenBank/DDBJ databases">
        <authorList>
            <person name="Corre E."/>
            <person name="Pelletier E."/>
            <person name="Niang G."/>
            <person name="Scheremetjew M."/>
            <person name="Finn R."/>
            <person name="Kale V."/>
            <person name="Holt S."/>
            <person name="Cochrane G."/>
            <person name="Meng A."/>
            <person name="Brown T."/>
            <person name="Cohen L."/>
        </authorList>
    </citation>
    <scope>NUCLEOTIDE SEQUENCE</scope>
    <source>
        <strain evidence="11">CCMP1756</strain>
    </source>
</reference>
<dbReference type="Proteomes" id="UP000789595">
    <property type="component" value="Unassembled WGS sequence"/>
</dbReference>
<evidence type="ECO:0000256" key="4">
    <source>
        <dbReference type="ARBA" id="ARBA00022692"/>
    </source>
</evidence>
<evidence type="ECO:0000313" key="12">
    <source>
        <dbReference type="EMBL" id="CAH0377671.1"/>
    </source>
</evidence>
<dbReference type="Gene3D" id="1.50.40.10">
    <property type="entry name" value="Mitochondrial carrier domain"/>
    <property type="match status" value="1"/>
</dbReference>
<evidence type="ECO:0000256" key="3">
    <source>
        <dbReference type="ARBA" id="ARBA00022448"/>
    </source>
</evidence>
<name>A0A7S4E647_9STRA</name>
<dbReference type="PROSITE" id="PS50920">
    <property type="entry name" value="SOLCAR"/>
    <property type="match status" value="3"/>
</dbReference>
<keyword evidence="5" id="KW-0677">Repeat</keyword>
<keyword evidence="4 9" id="KW-0812">Transmembrane</keyword>
<gene>
    <name evidence="11" type="ORF">PCAL00307_LOCUS7366</name>
    <name evidence="12" type="ORF">PECAL_5P21990</name>
</gene>
<reference evidence="12" key="2">
    <citation type="submission" date="2021-11" db="EMBL/GenBank/DDBJ databases">
        <authorList>
            <consortium name="Genoscope - CEA"/>
            <person name="William W."/>
        </authorList>
    </citation>
    <scope>NUCLEOTIDE SEQUENCE</scope>
</reference>
<evidence type="ECO:0000256" key="8">
    <source>
        <dbReference type="ARBA" id="ARBA00023136"/>
    </source>
</evidence>
<proteinExistence type="inferred from homology"/>
<evidence type="ECO:0000256" key="7">
    <source>
        <dbReference type="ARBA" id="ARBA00023128"/>
    </source>
</evidence>
<dbReference type="AlphaFoldDB" id="A0A7S4E647"/>
<evidence type="ECO:0000313" key="11">
    <source>
        <dbReference type="EMBL" id="CAE0691930.1"/>
    </source>
</evidence>
<evidence type="ECO:0000256" key="1">
    <source>
        <dbReference type="ARBA" id="ARBA00004225"/>
    </source>
</evidence>
<keyword evidence="13" id="KW-1185">Reference proteome</keyword>
<dbReference type="InterPro" id="IPR018108">
    <property type="entry name" value="MCP_transmembrane"/>
</dbReference>
<evidence type="ECO:0008006" key="14">
    <source>
        <dbReference type="Google" id="ProtNLM"/>
    </source>
</evidence>
<evidence type="ECO:0000313" key="13">
    <source>
        <dbReference type="Proteomes" id="UP000789595"/>
    </source>
</evidence>
<evidence type="ECO:0000256" key="2">
    <source>
        <dbReference type="ARBA" id="ARBA00006375"/>
    </source>
</evidence>
<dbReference type="InterPro" id="IPR023395">
    <property type="entry name" value="MCP_dom_sf"/>
</dbReference>